<dbReference type="RefSeq" id="WP_425344302.1">
    <property type="nucleotide sequence ID" value="NZ_JBGUBD010000002.1"/>
</dbReference>
<organism evidence="1 2">
    <name type="scientific">Natronomicrosphaera hydrolytica</name>
    <dbReference type="NCBI Taxonomy" id="3242702"/>
    <lineage>
        <taxon>Bacteria</taxon>
        <taxon>Pseudomonadati</taxon>
        <taxon>Planctomycetota</taxon>
        <taxon>Phycisphaerae</taxon>
        <taxon>Phycisphaerales</taxon>
        <taxon>Phycisphaeraceae</taxon>
        <taxon>Natronomicrosphaera</taxon>
    </lineage>
</organism>
<comment type="caution">
    <text evidence="1">The sequence shown here is derived from an EMBL/GenBank/DDBJ whole genome shotgun (WGS) entry which is preliminary data.</text>
</comment>
<name>A0ABV4U1A1_9BACT</name>
<evidence type="ECO:0000313" key="2">
    <source>
        <dbReference type="Proteomes" id="UP001575105"/>
    </source>
</evidence>
<sequence length="123" mass="13455">MTMERQSSHLRWTRCGGRTTRRVDQAYRLSAGAVLARTISSGGSFREFCSFLTSLGSSQFERTVKFGKPTYIDKPFATSKADGEEMVSLSVGELLFKPCGLLADDGRGVVGVQISKDPDALIR</sequence>
<reference evidence="1 2" key="1">
    <citation type="submission" date="2024-08" db="EMBL/GenBank/DDBJ databases">
        <title>Whole-genome sequencing of halo(alkali)philic microorganisms from hypersaline lakes.</title>
        <authorList>
            <person name="Sorokin D.Y."/>
            <person name="Merkel A.Y."/>
            <person name="Messina E."/>
            <person name="Yakimov M."/>
        </authorList>
    </citation>
    <scope>NUCLEOTIDE SEQUENCE [LARGE SCALE GENOMIC DNA]</scope>
    <source>
        <strain evidence="1 2">AB-hyl4</strain>
    </source>
</reference>
<proteinExistence type="predicted"/>
<dbReference type="EMBL" id="JBGUBD010000002">
    <property type="protein sequence ID" value="MFA9477377.1"/>
    <property type="molecule type" value="Genomic_DNA"/>
</dbReference>
<dbReference type="Proteomes" id="UP001575105">
    <property type="component" value="Unassembled WGS sequence"/>
</dbReference>
<evidence type="ECO:0000313" key="1">
    <source>
        <dbReference type="EMBL" id="MFA9477377.1"/>
    </source>
</evidence>
<protein>
    <submittedName>
        <fullName evidence="1">Uncharacterized protein</fullName>
    </submittedName>
</protein>
<keyword evidence="2" id="KW-1185">Reference proteome</keyword>
<gene>
    <name evidence="1" type="ORF">ACERK3_03605</name>
</gene>
<accession>A0ABV4U1A1</accession>